<proteinExistence type="predicted"/>
<keyword evidence="2" id="KW-0479">Metal-binding</keyword>
<dbReference type="InterPro" id="IPR051969">
    <property type="entry name" value="Zinc-finger_DNA-bd_regulators"/>
</dbReference>
<name>A0A4E0S3M6_FASHE</name>
<evidence type="ECO:0000256" key="10">
    <source>
        <dbReference type="SAM" id="MobiDB-lite"/>
    </source>
</evidence>
<accession>A0A4E0S3M6</accession>
<sequence length="1548" mass="164695">MLTGFHLQNVLLLIHFSPLKKRKIAWEENNQQKTAVSNVTNEPPDDSEAIAHHHSTSIRLKVVPFTPPIATQLQLEKLHELDRTTKPTATIPGTLIIDLPLAEPIQLAISLTYQDVKRCLVGLQAKTGGQSNGSDGSPETFGQKIDNSLETSIGTSISITKMDSPVSEINSKVRSLRDISPAPSTPSGDELSKRSQEELQAARTILFLAHSGEPLDDSPDDPASSDTEPSTCDAEQPFSILQGSHDGQHGSSRPMKNSLQHFNPVSAEPFNMTIDQNTLTNTANESARDLPPSVLCCAAGSDLNRPPSTSVAFPVSSSCSASNPSGAGTENASTNCLLAPMNTTTSGPQEVYESPHKAVRSCPLSAIRPPPKKRLSVQYQSSVHTQTAVDNSKNRTPTRASEVTITKPAPTVSVSSPFKPTCVSLASPAVSSYVTVVPVTHSLSTQYAPDPNSVKSVPDTGTTQSGFWSPIQFANLCMRPPSTVVLPLASSNTVAAMDTHLGPTTVQSTSLSSPHAIPYANTMTTGAPPSGLFILPQLMVLPRFVGPCVPIVSSQPVVPPSCLVVQPEAQPVRLSLNASTVTDSVVTPIPATSQVGAIMPRPLKAIAPAISIPVNQNSSEASVEVQSASVTKLSEAAYGASREVAAANEIVETANLPPVADAVLSVPGGYHPAPSLSLCPHSIATTVTKTNRSTVMAAITTSTKITSSSPAPKAEPVVTIPITCTTAVTSTRMGEPVVLSTAKTPAAATEVATAMTVSTCASVVTQNTTTTTISPTGKGAVTTPMATETLGLKTPLLSPESELSTSTLAVPMYPIQSGPCPGQLNTARAVTTIITSSTATSTFTTTTTSSNNASSSTSGGGSHGHGSRNTNSPGVDSAGGSDGKTKALKPVPSYRPLLSKTGSLTRAAAAAAATETLRVGPGSVPFSRLTANRNKYRCCECGMMCHKPCLLRKHYRTHSNVRPYMCQHCDVSFKTRGNLSKHMKSRVHRNRCIQELGFVQAPVIVDDETQVDRQALERQRLLVMRKDHHLHHHHHHRYHHLHVAKREVRETRFRAIRASPMIPGQKTSTSTTISTKITGTSVSTGKSVSTVNHVDGELQSTSYQPSALTSVLRKSSMGRRKKSARRQYGSATNATRLVSLQPRPVGSIVDPAHGRMPAPNVNAVHLLQDFPLNLSVRPTQPTVLLRYATDPATTASSPLILPPVSSESISATLTASGTVATPTVSTSGQWSTLPLEVFTGHAGPRAVVSTEAMIQTAIAAARSFSADRSSSPGQPLSGSESTHKEVDKNWREVHSDRSTTSTPNGIGPGSSQPTTDVNPSSGIPSPNKETSSQTQYPSIIDNQMQLHRNSFSCESNPDEPSSFVDLDEINSKRDRLSREKVTEQSNLVPCRSRLSSTNTRTTTSIKPPENAILSSLPVVVAKRPVENQPNRSSPSDRGRQYDPRPYKCSVCNIGFRVMGHLHKHYRAKSHLIMVLQSERLPVDSVDCVRQSRVSTSQIVNPENGQLRPRATERITAMLRQVHNTSTPSTSASSGHSSQHNSIVSPESR</sequence>
<dbReference type="GO" id="GO:0000981">
    <property type="term" value="F:DNA-binding transcription factor activity, RNA polymerase II-specific"/>
    <property type="evidence" value="ECO:0007669"/>
    <property type="project" value="TreeGrafter"/>
</dbReference>
<dbReference type="EMBL" id="JXXN02000345">
    <property type="protein sequence ID" value="THD27710.1"/>
    <property type="molecule type" value="Genomic_DNA"/>
</dbReference>
<keyword evidence="7" id="KW-0804">Transcription</keyword>
<dbReference type="SUPFAM" id="SSF57667">
    <property type="entry name" value="beta-beta-alpha zinc fingers"/>
    <property type="match status" value="3"/>
</dbReference>
<dbReference type="InterPro" id="IPR036236">
    <property type="entry name" value="Znf_C2H2_sf"/>
</dbReference>
<keyword evidence="6" id="KW-0805">Transcription regulation</keyword>
<dbReference type="InterPro" id="IPR022755">
    <property type="entry name" value="Znf_C2H2_jaz"/>
</dbReference>
<evidence type="ECO:0000313" key="13">
    <source>
        <dbReference type="Proteomes" id="UP000230066"/>
    </source>
</evidence>
<dbReference type="GO" id="GO:0008270">
    <property type="term" value="F:zinc ion binding"/>
    <property type="evidence" value="ECO:0007669"/>
    <property type="project" value="UniProtKB-KW"/>
</dbReference>
<evidence type="ECO:0000256" key="9">
    <source>
        <dbReference type="PROSITE-ProRule" id="PRU00042"/>
    </source>
</evidence>
<evidence type="ECO:0000256" key="2">
    <source>
        <dbReference type="ARBA" id="ARBA00022723"/>
    </source>
</evidence>
<feature type="region of interest" description="Disordered" evidence="10">
    <location>
        <begin position="1422"/>
        <end position="1443"/>
    </location>
</feature>
<evidence type="ECO:0000313" key="12">
    <source>
        <dbReference type="EMBL" id="THD27710.1"/>
    </source>
</evidence>
<evidence type="ECO:0000259" key="11">
    <source>
        <dbReference type="PROSITE" id="PS50157"/>
    </source>
</evidence>
<organism evidence="12 13">
    <name type="scientific">Fasciola hepatica</name>
    <name type="common">Liver fluke</name>
    <dbReference type="NCBI Taxonomy" id="6192"/>
    <lineage>
        <taxon>Eukaryota</taxon>
        <taxon>Metazoa</taxon>
        <taxon>Spiralia</taxon>
        <taxon>Lophotrochozoa</taxon>
        <taxon>Platyhelminthes</taxon>
        <taxon>Trematoda</taxon>
        <taxon>Digenea</taxon>
        <taxon>Plagiorchiida</taxon>
        <taxon>Echinostomata</taxon>
        <taxon>Echinostomatoidea</taxon>
        <taxon>Fasciolidae</taxon>
        <taxon>Fasciola</taxon>
    </lineage>
</organism>
<feature type="compositionally biased region" description="Polar residues" evidence="10">
    <location>
        <begin position="1298"/>
        <end position="1334"/>
    </location>
</feature>
<evidence type="ECO:0000256" key="3">
    <source>
        <dbReference type="ARBA" id="ARBA00022737"/>
    </source>
</evidence>
<feature type="region of interest" description="Disordered" evidence="10">
    <location>
        <begin position="1523"/>
        <end position="1548"/>
    </location>
</feature>
<dbReference type="PROSITE" id="PS00028">
    <property type="entry name" value="ZINC_FINGER_C2H2_1"/>
    <property type="match status" value="3"/>
</dbReference>
<evidence type="ECO:0000256" key="5">
    <source>
        <dbReference type="ARBA" id="ARBA00022833"/>
    </source>
</evidence>
<keyword evidence="3" id="KW-0677">Repeat</keyword>
<dbReference type="Proteomes" id="UP000230066">
    <property type="component" value="Unassembled WGS sequence"/>
</dbReference>
<dbReference type="GO" id="GO:0005634">
    <property type="term" value="C:nucleus"/>
    <property type="evidence" value="ECO:0007669"/>
    <property type="project" value="UniProtKB-SubCell"/>
</dbReference>
<feature type="region of interest" description="Disordered" evidence="10">
    <location>
        <begin position="842"/>
        <end position="894"/>
    </location>
</feature>
<evidence type="ECO:0000256" key="7">
    <source>
        <dbReference type="ARBA" id="ARBA00023163"/>
    </source>
</evidence>
<keyword evidence="8" id="KW-0539">Nucleus</keyword>
<feature type="domain" description="C2H2-type" evidence="11">
    <location>
        <begin position="1446"/>
        <end position="1470"/>
    </location>
</feature>
<evidence type="ECO:0000256" key="8">
    <source>
        <dbReference type="ARBA" id="ARBA00023242"/>
    </source>
</evidence>
<feature type="region of interest" description="Disordered" evidence="10">
    <location>
        <begin position="1263"/>
        <end position="1334"/>
    </location>
</feature>
<dbReference type="InterPro" id="IPR013087">
    <property type="entry name" value="Znf_C2H2_type"/>
</dbReference>
<dbReference type="SMART" id="SM00355">
    <property type="entry name" value="ZnF_C2H2"/>
    <property type="match status" value="3"/>
</dbReference>
<feature type="compositionally biased region" description="Polar residues" evidence="10">
    <location>
        <begin position="1350"/>
        <end position="1359"/>
    </location>
</feature>
<keyword evidence="13" id="KW-1185">Reference proteome</keyword>
<gene>
    <name evidence="12" type="ORF">D915_001516</name>
</gene>
<evidence type="ECO:0000256" key="6">
    <source>
        <dbReference type="ARBA" id="ARBA00023015"/>
    </source>
</evidence>
<feature type="compositionally biased region" description="Basic and acidic residues" evidence="10">
    <location>
        <begin position="1369"/>
        <end position="1382"/>
    </location>
</feature>
<feature type="compositionally biased region" description="Low complexity" evidence="10">
    <location>
        <begin position="221"/>
        <end position="230"/>
    </location>
</feature>
<feature type="domain" description="C2H2-type" evidence="11">
    <location>
        <begin position="964"/>
        <end position="988"/>
    </location>
</feature>
<feature type="region of interest" description="Disordered" evidence="10">
    <location>
        <begin position="165"/>
        <end position="197"/>
    </location>
</feature>
<dbReference type="PANTHER" id="PTHR45944:SF2">
    <property type="entry name" value="SCHNURRI, ISOFORM F"/>
    <property type="match status" value="1"/>
</dbReference>
<dbReference type="Gene3D" id="3.30.160.60">
    <property type="entry name" value="Classic Zinc Finger"/>
    <property type="match status" value="1"/>
</dbReference>
<dbReference type="PANTHER" id="PTHR45944">
    <property type="entry name" value="SCHNURRI, ISOFORM F"/>
    <property type="match status" value="1"/>
</dbReference>
<feature type="region of interest" description="Disordered" evidence="10">
    <location>
        <begin position="1350"/>
        <end position="1410"/>
    </location>
</feature>
<dbReference type="Pfam" id="PF12171">
    <property type="entry name" value="zf-C2H2_jaz"/>
    <property type="match status" value="1"/>
</dbReference>
<reference evidence="12" key="1">
    <citation type="submission" date="2019-03" db="EMBL/GenBank/DDBJ databases">
        <title>Improved annotation for the trematode Fasciola hepatica.</title>
        <authorList>
            <person name="Choi Y.-J."/>
            <person name="Martin J."/>
            <person name="Mitreva M."/>
        </authorList>
    </citation>
    <scope>NUCLEOTIDE SEQUENCE [LARGE SCALE GENOMIC DNA]</scope>
</reference>
<evidence type="ECO:0000256" key="4">
    <source>
        <dbReference type="ARBA" id="ARBA00022771"/>
    </source>
</evidence>
<comment type="subcellular location">
    <subcellularLocation>
        <location evidence="1">Nucleus</location>
    </subcellularLocation>
</comment>
<dbReference type="PROSITE" id="PS50157">
    <property type="entry name" value="ZINC_FINGER_C2H2_2"/>
    <property type="match status" value="3"/>
</dbReference>
<feature type="compositionally biased region" description="Low complexity" evidence="10">
    <location>
        <begin position="842"/>
        <end position="857"/>
    </location>
</feature>
<feature type="compositionally biased region" description="Basic and acidic residues" evidence="10">
    <location>
        <begin position="1434"/>
        <end position="1443"/>
    </location>
</feature>
<dbReference type="GO" id="GO:0000978">
    <property type="term" value="F:RNA polymerase II cis-regulatory region sequence-specific DNA binding"/>
    <property type="evidence" value="ECO:0007669"/>
    <property type="project" value="TreeGrafter"/>
</dbReference>
<keyword evidence="5" id="KW-0862">Zinc</keyword>
<keyword evidence="4 9" id="KW-0863">Zinc-finger</keyword>
<feature type="compositionally biased region" description="Low complexity" evidence="10">
    <location>
        <begin position="1391"/>
        <end position="1404"/>
    </location>
</feature>
<evidence type="ECO:0000256" key="1">
    <source>
        <dbReference type="ARBA" id="ARBA00004123"/>
    </source>
</evidence>
<feature type="compositionally biased region" description="Basic and acidic residues" evidence="10">
    <location>
        <begin position="1281"/>
        <end position="1297"/>
    </location>
</feature>
<feature type="domain" description="C2H2-type" evidence="11">
    <location>
        <begin position="936"/>
        <end position="963"/>
    </location>
</feature>
<protein>
    <submittedName>
        <fullName evidence="12">Transcription factor HIVEP2</fullName>
    </submittedName>
</protein>
<comment type="caution">
    <text evidence="12">The sequence shown here is derived from an EMBL/GenBank/DDBJ whole genome shotgun (WGS) entry which is preliminary data.</text>
</comment>
<feature type="region of interest" description="Disordered" evidence="10">
    <location>
        <begin position="211"/>
        <end position="234"/>
    </location>
</feature>